<evidence type="ECO:0000313" key="4">
    <source>
        <dbReference type="EnsemblMetazoa" id="CLYHEMP022939.1"/>
    </source>
</evidence>
<dbReference type="Gene3D" id="1.20.140.50">
    <property type="entry name" value="alix/aip1 like domains"/>
    <property type="match status" value="1"/>
</dbReference>
<feature type="coiled-coil region" evidence="1">
    <location>
        <begin position="547"/>
        <end position="574"/>
    </location>
</feature>
<feature type="region of interest" description="Disordered" evidence="2">
    <location>
        <begin position="705"/>
        <end position="890"/>
    </location>
</feature>
<dbReference type="FunFam" id="1.25.40.280:FF:000001">
    <property type="entry name" value="programmed cell death 6-interacting protein-like isoform X1"/>
    <property type="match status" value="1"/>
</dbReference>
<dbReference type="OrthoDB" id="2141925at2759"/>
<feature type="compositionally biased region" description="Pro residues" evidence="2">
    <location>
        <begin position="763"/>
        <end position="791"/>
    </location>
</feature>
<dbReference type="PANTHER" id="PTHR23030:SF39">
    <property type="entry name" value="PROGRAMMED CELL DEATH 6-INTERACTING PROTEIN"/>
    <property type="match status" value="1"/>
</dbReference>
<reference evidence="4" key="1">
    <citation type="submission" date="2021-01" db="UniProtKB">
        <authorList>
            <consortium name="EnsemblMetazoa"/>
        </authorList>
    </citation>
    <scope>IDENTIFICATION</scope>
</reference>
<dbReference type="PROSITE" id="PS51180">
    <property type="entry name" value="BRO1"/>
    <property type="match status" value="1"/>
</dbReference>
<organism evidence="4 5">
    <name type="scientific">Clytia hemisphaerica</name>
    <dbReference type="NCBI Taxonomy" id="252671"/>
    <lineage>
        <taxon>Eukaryota</taxon>
        <taxon>Metazoa</taxon>
        <taxon>Cnidaria</taxon>
        <taxon>Hydrozoa</taxon>
        <taxon>Hydroidolina</taxon>
        <taxon>Leptothecata</taxon>
        <taxon>Obeliida</taxon>
        <taxon>Clytiidae</taxon>
        <taxon>Clytia</taxon>
    </lineage>
</organism>
<feature type="compositionally biased region" description="Low complexity" evidence="2">
    <location>
        <begin position="746"/>
        <end position="762"/>
    </location>
</feature>
<dbReference type="Pfam" id="PF13949">
    <property type="entry name" value="ALIX_LYPXL_bnd"/>
    <property type="match status" value="1"/>
</dbReference>
<keyword evidence="1" id="KW-0175">Coiled coil</keyword>
<feature type="compositionally biased region" description="Pro residues" evidence="2">
    <location>
        <begin position="730"/>
        <end position="745"/>
    </location>
</feature>
<accession>A0A7M5XGB2</accession>
<dbReference type="Pfam" id="PF03097">
    <property type="entry name" value="BRO1"/>
    <property type="match status" value="1"/>
</dbReference>
<proteinExistence type="predicted"/>
<dbReference type="InterPro" id="IPR025304">
    <property type="entry name" value="ALIX_V_dom"/>
</dbReference>
<sequence length="890" mass="98465">MSTFLQIPLKKTTAVDFVKPLSSYIKNTFSGEILNENKDSLAELNQLRSNAVVKSLDKHETSLETLQRYYDQLVTMEAKLPITEDQNRVSFTWYDAFDKGSIFGSTKSQLSSGAYERFCTLFNVGGLLSQLGSTQNQTNDDGLKTAAKYFQRAAGIFTFLKDNVYPVLQTLPTPDLSVSCLTALNSIMLAQAQDCFYMKATADKMKDAIIAKVAAQAADFYQEAYRSVTNYEVKGLWDKEWLTHLQCKQGYFIAASEYHQSQVNAAAGAYGEQVGRLQKADKQCSDALKAAGQTAPSELKSLSASIKKIYTTAKKDNELIYLASVPSSDSLTAIGRASLSKPLPVSSPMSSNFVDLFNKLVPMQVHQAMSAYDSNKANIINQEIGKLREATQFLNGILASLNLPAAIEDLTGNTVPPSVLEKAKQLKDKGGLSSIDNMMQNLPDLLQRNQEVIDETFRMLDTEEGDDTQMREHFKDRWNRTPSNKLTQQLRDEGNKYKAILSNATGADGIVKEKYNTHRRGMEILSKSDSDIAASLPKGSTSASSAGNAHVQQLQELMRQVEQTKKERTTLEDEFKGATVDMQSKFLQALAAEGFLDNERIINTNLDEIYGPLRTQVAEIVQNQQSLIEQIQAANTAFNDSKHGQTNQRDQMLKDLAAAFDAYVELSANLQEGSKFYNDLTNIMLKFQSKVTDFVFARKTEKDDLSKDLQQQAAKGTSAPTPSVPSHHQAPPPRQAPERPPPPQQTPSQYTQPPPQQQQQQPTPVPRPRPTSGPGAPPQQQPPSPSMPYPAAPNFMPQAGYYAPPAGGYPSYVPPQPYVPGYGQVPSQNYPPQYGGQQPPANPYQQQGGYPQQGYQQPQQGYQQPPYGYGQQPPMGYGGYPQQQQQPPRQ</sequence>
<dbReference type="GO" id="GO:0000281">
    <property type="term" value="P:mitotic cytokinesis"/>
    <property type="evidence" value="ECO:0007669"/>
    <property type="project" value="TreeGrafter"/>
</dbReference>
<dbReference type="InterPro" id="IPR038499">
    <property type="entry name" value="BRO1_sf"/>
</dbReference>
<feature type="compositionally biased region" description="Polar residues" evidence="2">
    <location>
        <begin position="708"/>
        <end position="726"/>
    </location>
</feature>
<dbReference type="Gene3D" id="1.20.120.560">
    <property type="entry name" value="alix/aip1 in complex with the ypdl late domain"/>
    <property type="match status" value="1"/>
</dbReference>
<dbReference type="AlphaFoldDB" id="A0A7M5XGB2"/>
<dbReference type="GeneID" id="136797761"/>
<name>A0A7M5XGB2_9CNID</name>
<feature type="compositionally biased region" description="Low complexity" evidence="2">
    <location>
        <begin position="819"/>
        <end position="890"/>
    </location>
</feature>
<dbReference type="EnsemblMetazoa" id="CLYHEMT022939.1">
    <property type="protein sequence ID" value="CLYHEMP022939.1"/>
    <property type="gene ID" value="CLYHEMG022939"/>
</dbReference>
<evidence type="ECO:0000259" key="3">
    <source>
        <dbReference type="PROSITE" id="PS51180"/>
    </source>
</evidence>
<evidence type="ECO:0000256" key="1">
    <source>
        <dbReference type="SAM" id="Coils"/>
    </source>
</evidence>
<dbReference type="CDD" id="cd09235">
    <property type="entry name" value="V_Alix"/>
    <property type="match status" value="1"/>
</dbReference>
<evidence type="ECO:0000256" key="2">
    <source>
        <dbReference type="SAM" id="MobiDB-lite"/>
    </source>
</evidence>
<dbReference type="Proteomes" id="UP000594262">
    <property type="component" value="Unplaced"/>
</dbReference>
<evidence type="ECO:0000313" key="5">
    <source>
        <dbReference type="Proteomes" id="UP000594262"/>
    </source>
</evidence>
<dbReference type="SMART" id="SM01041">
    <property type="entry name" value="BRO1"/>
    <property type="match status" value="1"/>
</dbReference>
<keyword evidence="5" id="KW-1185">Reference proteome</keyword>
<dbReference type="GO" id="GO:0005768">
    <property type="term" value="C:endosome"/>
    <property type="evidence" value="ECO:0007669"/>
    <property type="project" value="TreeGrafter"/>
</dbReference>
<feature type="compositionally biased region" description="Low complexity" evidence="2">
    <location>
        <begin position="799"/>
        <end position="811"/>
    </location>
</feature>
<feature type="domain" description="BRO1" evidence="3">
    <location>
        <begin position="3"/>
        <end position="394"/>
    </location>
</feature>
<dbReference type="RefSeq" id="XP_066910453.1">
    <property type="nucleotide sequence ID" value="XM_067054352.1"/>
</dbReference>
<dbReference type="Gene3D" id="1.25.40.280">
    <property type="entry name" value="alix/aip1 like domains"/>
    <property type="match status" value="1"/>
</dbReference>
<dbReference type="InterPro" id="IPR004328">
    <property type="entry name" value="BRO1_dom"/>
</dbReference>
<dbReference type="PANTHER" id="PTHR23030">
    <property type="entry name" value="PCD6 INTERACTING PROTEIN-RELATED"/>
    <property type="match status" value="1"/>
</dbReference>
<protein>
    <recommendedName>
        <fullName evidence="3">BRO1 domain-containing protein</fullName>
    </recommendedName>
</protein>